<proteinExistence type="inferred from homology"/>
<dbReference type="RefSeq" id="WP_264226344.1">
    <property type="nucleotide sequence ID" value="NZ_CP107716.1"/>
</dbReference>
<evidence type="ECO:0000313" key="8">
    <source>
        <dbReference type="Proteomes" id="UP001163882"/>
    </source>
</evidence>
<dbReference type="EMBL" id="CP107716">
    <property type="protein sequence ID" value="UYQ72737.1"/>
    <property type="molecule type" value="Genomic_DNA"/>
</dbReference>
<protein>
    <submittedName>
        <fullName evidence="7">ABC transporter substrate-binding protein</fullName>
    </submittedName>
</protein>
<name>A0ABY6IQ47_9HYPH</name>
<evidence type="ECO:0000256" key="2">
    <source>
        <dbReference type="ARBA" id="ARBA00005695"/>
    </source>
</evidence>
<dbReference type="InterPro" id="IPR030678">
    <property type="entry name" value="Peptide/Ni-bd"/>
</dbReference>
<evidence type="ECO:0000259" key="6">
    <source>
        <dbReference type="Pfam" id="PF00496"/>
    </source>
</evidence>
<accession>A0ABY6IQ47</accession>
<evidence type="ECO:0000256" key="5">
    <source>
        <dbReference type="SAM" id="SignalP"/>
    </source>
</evidence>
<dbReference type="Gene3D" id="3.40.190.10">
    <property type="entry name" value="Periplasmic binding protein-like II"/>
    <property type="match status" value="1"/>
</dbReference>
<dbReference type="InterPro" id="IPR039424">
    <property type="entry name" value="SBP_5"/>
</dbReference>
<evidence type="ECO:0000256" key="1">
    <source>
        <dbReference type="ARBA" id="ARBA00004418"/>
    </source>
</evidence>
<keyword evidence="4 5" id="KW-0732">Signal</keyword>
<feature type="chain" id="PRO_5046289497" evidence="5">
    <location>
        <begin position="23"/>
        <end position="501"/>
    </location>
</feature>
<comment type="similarity">
    <text evidence="2">Belongs to the bacterial solute-binding protein 5 family.</text>
</comment>
<dbReference type="InterPro" id="IPR000914">
    <property type="entry name" value="SBP_5_dom"/>
</dbReference>
<reference evidence="7" key="1">
    <citation type="submission" date="2022-10" db="EMBL/GenBank/DDBJ databases">
        <title>YIM 151497 complete genome.</title>
        <authorList>
            <person name="Chen X."/>
        </authorList>
    </citation>
    <scope>NUCLEOTIDE SEQUENCE</scope>
    <source>
        <strain evidence="7">YIM 151497</strain>
    </source>
</reference>
<keyword evidence="8" id="KW-1185">Reference proteome</keyword>
<evidence type="ECO:0000313" key="7">
    <source>
        <dbReference type="EMBL" id="UYQ72737.1"/>
    </source>
</evidence>
<organism evidence="7 8">
    <name type="scientific">Pelagibacterium flavum</name>
    <dbReference type="NCBI Taxonomy" id="2984530"/>
    <lineage>
        <taxon>Bacteria</taxon>
        <taxon>Pseudomonadati</taxon>
        <taxon>Pseudomonadota</taxon>
        <taxon>Alphaproteobacteria</taxon>
        <taxon>Hyphomicrobiales</taxon>
        <taxon>Devosiaceae</taxon>
        <taxon>Pelagibacterium</taxon>
    </lineage>
</organism>
<gene>
    <name evidence="7" type="ORF">OF122_02855</name>
</gene>
<feature type="signal peptide" evidence="5">
    <location>
        <begin position="1"/>
        <end position="22"/>
    </location>
</feature>
<feature type="domain" description="Solute-binding protein family 5" evidence="6">
    <location>
        <begin position="72"/>
        <end position="423"/>
    </location>
</feature>
<dbReference type="Gene3D" id="3.10.105.10">
    <property type="entry name" value="Dipeptide-binding Protein, Domain 3"/>
    <property type="match status" value="1"/>
</dbReference>
<keyword evidence="3" id="KW-0813">Transport</keyword>
<dbReference type="PIRSF" id="PIRSF002741">
    <property type="entry name" value="MppA"/>
    <property type="match status" value="1"/>
</dbReference>
<sequence length="501" mass="55271">MTLRYLIAGALVASVATSPALAQDNTDITVVLSEELDLVEPCMATRSNIGRVIMQNVSETLTELDVRGDEGLMPRLAESWEDMGDGVWRFNLRPGVTFSDGSAFDAEDVKHSFDRVFSDQITCESARYFADTELTFDVVDDLTVDVTADPAQPILPLLMTLVTIVPSETPMEFVREPVGTGPYALTEWQAGQHILLERRDDYWGEMPEVTSARYVFRSEPAVRAAMVETGEADIAPQITELEATNPATDFSYPNSETVYLRIDSSDAPTNDIRVRQALNAAIDREAFIGTLLSEGTDLAVAIVPPTTLGWNGDLTPPAYDPDLARQLLAEAEADGVDVSLPIEIIARTENFPNVTEVTEALTQMLTEVGFNASLRMVEVAEHEQFYSKPYPESEGTRLILAQHDNGRGDPVFSMYFKYHSDGTQSGIADPHADDLIERATAATGEEREALWSELFAYVQDEVVADVLLFHMVGHSRVSERLDFMPSIATNQQLQLSQIGFN</sequence>
<dbReference type="PANTHER" id="PTHR30290:SF10">
    <property type="entry name" value="PERIPLASMIC OLIGOPEPTIDE-BINDING PROTEIN-RELATED"/>
    <property type="match status" value="1"/>
</dbReference>
<evidence type="ECO:0000256" key="4">
    <source>
        <dbReference type="ARBA" id="ARBA00022729"/>
    </source>
</evidence>
<evidence type="ECO:0000256" key="3">
    <source>
        <dbReference type="ARBA" id="ARBA00022448"/>
    </source>
</evidence>
<dbReference type="SUPFAM" id="SSF53850">
    <property type="entry name" value="Periplasmic binding protein-like II"/>
    <property type="match status" value="1"/>
</dbReference>
<dbReference type="Pfam" id="PF00496">
    <property type="entry name" value="SBP_bac_5"/>
    <property type="match status" value="1"/>
</dbReference>
<dbReference type="Proteomes" id="UP001163882">
    <property type="component" value="Chromosome"/>
</dbReference>
<comment type="subcellular location">
    <subcellularLocation>
        <location evidence="1">Periplasm</location>
    </subcellularLocation>
</comment>
<dbReference type="PANTHER" id="PTHR30290">
    <property type="entry name" value="PERIPLASMIC BINDING COMPONENT OF ABC TRANSPORTER"/>
    <property type="match status" value="1"/>
</dbReference>